<dbReference type="AlphaFoldDB" id="A0AAD5Y517"/>
<evidence type="ECO:0000313" key="2">
    <source>
        <dbReference type="Proteomes" id="UP001210925"/>
    </source>
</evidence>
<proteinExistence type="predicted"/>
<dbReference type="EMBL" id="JADGKB010000155">
    <property type="protein sequence ID" value="KAJ3252076.1"/>
    <property type="molecule type" value="Genomic_DNA"/>
</dbReference>
<dbReference type="Proteomes" id="UP001210925">
    <property type="component" value="Unassembled WGS sequence"/>
</dbReference>
<name>A0AAD5Y517_9FUNG</name>
<evidence type="ECO:0000313" key="1">
    <source>
        <dbReference type="EMBL" id="KAJ3252076.1"/>
    </source>
</evidence>
<gene>
    <name evidence="1" type="ORF">HK103_001843</name>
</gene>
<comment type="caution">
    <text evidence="1">The sequence shown here is derived from an EMBL/GenBank/DDBJ whole genome shotgun (WGS) entry which is preliminary data.</text>
</comment>
<protein>
    <submittedName>
        <fullName evidence="1">Uncharacterized protein</fullName>
    </submittedName>
</protein>
<reference evidence="1" key="1">
    <citation type="submission" date="2020-05" db="EMBL/GenBank/DDBJ databases">
        <title>Phylogenomic resolution of chytrid fungi.</title>
        <authorList>
            <person name="Stajich J.E."/>
            <person name="Amses K."/>
            <person name="Simmons R."/>
            <person name="Seto K."/>
            <person name="Myers J."/>
            <person name="Bonds A."/>
            <person name="Quandt C.A."/>
            <person name="Barry K."/>
            <person name="Liu P."/>
            <person name="Grigoriev I."/>
            <person name="Longcore J.E."/>
            <person name="James T.Y."/>
        </authorList>
    </citation>
    <scope>NUCLEOTIDE SEQUENCE</scope>
    <source>
        <strain evidence="1">PLAUS21</strain>
    </source>
</reference>
<accession>A0AAD5Y517</accession>
<keyword evidence="2" id="KW-1185">Reference proteome</keyword>
<organism evidence="1 2">
    <name type="scientific">Boothiomyces macroporosus</name>
    <dbReference type="NCBI Taxonomy" id="261099"/>
    <lineage>
        <taxon>Eukaryota</taxon>
        <taxon>Fungi</taxon>
        <taxon>Fungi incertae sedis</taxon>
        <taxon>Chytridiomycota</taxon>
        <taxon>Chytridiomycota incertae sedis</taxon>
        <taxon>Chytridiomycetes</taxon>
        <taxon>Rhizophydiales</taxon>
        <taxon>Terramycetaceae</taxon>
        <taxon>Boothiomyces</taxon>
    </lineage>
</organism>
<sequence length="71" mass="8185">MELCSESENIEEPSEKLIQVLEEIDQRKLLSRVEVIQLITKSPNITLGMLRPYLLKLFNSDSEQIAKVLLN</sequence>